<dbReference type="Proteomes" id="UP001225356">
    <property type="component" value="Unassembled WGS sequence"/>
</dbReference>
<proteinExistence type="predicted"/>
<sequence length="79" mass="8839">MSCLISLRCDTPRCGSHVYYVARSPVHAREQAALDRGWTYTAGRDHCRACTARRTPDAPLVAEHFPTNNATRETGQKHV</sequence>
<accession>A0ABT9Q969</accession>
<organism evidence="1 2">
    <name type="scientific">Streptosporangium lutulentum</name>
    <dbReference type="NCBI Taxonomy" id="1461250"/>
    <lineage>
        <taxon>Bacteria</taxon>
        <taxon>Bacillati</taxon>
        <taxon>Actinomycetota</taxon>
        <taxon>Actinomycetes</taxon>
        <taxon>Streptosporangiales</taxon>
        <taxon>Streptosporangiaceae</taxon>
        <taxon>Streptosporangium</taxon>
    </lineage>
</organism>
<evidence type="ECO:0000313" key="2">
    <source>
        <dbReference type="Proteomes" id="UP001225356"/>
    </source>
</evidence>
<protein>
    <submittedName>
        <fullName evidence="1">Uncharacterized protein</fullName>
    </submittedName>
</protein>
<keyword evidence="2" id="KW-1185">Reference proteome</keyword>
<reference evidence="1 2" key="1">
    <citation type="submission" date="2023-07" db="EMBL/GenBank/DDBJ databases">
        <title>Sequencing the genomes of 1000 actinobacteria strains.</title>
        <authorList>
            <person name="Klenk H.-P."/>
        </authorList>
    </citation>
    <scope>NUCLEOTIDE SEQUENCE [LARGE SCALE GENOMIC DNA]</scope>
    <source>
        <strain evidence="1 2">DSM 46740</strain>
    </source>
</reference>
<comment type="caution">
    <text evidence="1">The sequence shown here is derived from an EMBL/GenBank/DDBJ whole genome shotgun (WGS) entry which is preliminary data.</text>
</comment>
<dbReference type="EMBL" id="JAUSQU010000001">
    <property type="protein sequence ID" value="MDP9843293.1"/>
    <property type="molecule type" value="Genomic_DNA"/>
</dbReference>
<gene>
    <name evidence="1" type="ORF">J2853_002504</name>
</gene>
<evidence type="ECO:0000313" key="1">
    <source>
        <dbReference type="EMBL" id="MDP9843293.1"/>
    </source>
</evidence>
<name>A0ABT9Q969_9ACTN</name>